<keyword evidence="4" id="KW-0862">Zinc</keyword>
<evidence type="ECO:0000256" key="5">
    <source>
        <dbReference type="SAM" id="MobiDB-lite"/>
    </source>
</evidence>
<comment type="similarity">
    <text evidence="1">Belongs to the metallo-beta-lactamase superfamily.</text>
</comment>
<feature type="region of interest" description="Disordered" evidence="5">
    <location>
        <begin position="274"/>
        <end position="293"/>
    </location>
</feature>
<comment type="caution">
    <text evidence="7">The sequence shown here is derived from an EMBL/GenBank/DDBJ whole genome shotgun (WGS) entry which is preliminary data.</text>
</comment>
<evidence type="ECO:0000313" key="8">
    <source>
        <dbReference type="Proteomes" id="UP001139031"/>
    </source>
</evidence>
<evidence type="ECO:0000259" key="6">
    <source>
        <dbReference type="SMART" id="SM00849"/>
    </source>
</evidence>
<evidence type="ECO:0000256" key="1">
    <source>
        <dbReference type="ARBA" id="ARBA00007749"/>
    </source>
</evidence>
<evidence type="ECO:0000256" key="2">
    <source>
        <dbReference type="ARBA" id="ARBA00022723"/>
    </source>
</evidence>
<dbReference type="Pfam" id="PF00753">
    <property type="entry name" value="Lactamase_B"/>
    <property type="match status" value="1"/>
</dbReference>
<feature type="domain" description="Metallo-beta-lactamase" evidence="6">
    <location>
        <begin position="32"/>
        <end position="264"/>
    </location>
</feature>
<keyword evidence="2" id="KW-0479">Metal-binding</keyword>
<dbReference type="Gene3D" id="3.60.15.10">
    <property type="entry name" value="Ribonuclease Z/Hydroxyacylglutathione hydrolase-like"/>
    <property type="match status" value="1"/>
</dbReference>
<keyword evidence="8" id="KW-1185">Reference proteome</keyword>
<dbReference type="PANTHER" id="PTHR42978">
    <property type="entry name" value="QUORUM-QUENCHING LACTONASE YTNP-RELATED-RELATED"/>
    <property type="match status" value="1"/>
</dbReference>
<keyword evidence="3" id="KW-0378">Hydrolase</keyword>
<dbReference type="Proteomes" id="UP001139031">
    <property type="component" value="Unassembled WGS sequence"/>
</dbReference>
<dbReference type="PANTHER" id="PTHR42978:SF3">
    <property type="entry name" value="BLR3078 PROTEIN"/>
    <property type="match status" value="1"/>
</dbReference>
<sequence>MRIHHLNCGTMCPVGGRLMGRAPDDVGRARIPCHCLLIETDRGLVLVDTGLGREDIQAPDIRLSRFFVGLMRPRLDVDETAVRQIERLGFSPRDVRHIVLTHLDFDHAGGLTDFPHAQVHLLADEAHAAQQRAGLIARGRYRPLQWSMAGSWQTYGPAGDEWFGFACVRQLVGLGPEILLVPLAGHTTGHAGVAVQADDGWLLHAGDAYFFHAEINVNNPHCPIGLRAYQAMMEVDRRARLSNQQRLRDLLYQHADAVRVLCAHDLAEFEMWAARGPHGSPPERRESTGMSPG</sequence>
<dbReference type="EMBL" id="JAIRAU010000027">
    <property type="protein sequence ID" value="MBZ5711667.1"/>
    <property type="molecule type" value="Genomic_DNA"/>
</dbReference>
<dbReference type="InterPro" id="IPR051013">
    <property type="entry name" value="MBL_superfamily_lactonases"/>
</dbReference>
<gene>
    <name evidence="7" type="ORF">K7C98_20700</name>
</gene>
<accession>A0ABS7TTV3</accession>
<evidence type="ECO:0000256" key="4">
    <source>
        <dbReference type="ARBA" id="ARBA00022833"/>
    </source>
</evidence>
<dbReference type="InterPro" id="IPR036866">
    <property type="entry name" value="RibonucZ/Hydroxyglut_hydro"/>
</dbReference>
<dbReference type="SUPFAM" id="SSF56281">
    <property type="entry name" value="Metallo-hydrolase/oxidoreductase"/>
    <property type="match status" value="1"/>
</dbReference>
<evidence type="ECO:0000256" key="3">
    <source>
        <dbReference type="ARBA" id="ARBA00022801"/>
    </source>
</evidence>
<dbReference type="InterPro" id="IPR001279">
    <property type="entry name" value="Metallo-B-lactamas"/>
</dbReference>
<dbReference type="RefSeq" id="WP_224193428.1">
    <property type="nucleotide sequence ID" value="NZ_JAIRAU010000027.1"/>
</dbReference>
<evidence type="ECO:0000313" key="7">
    <source>
        <dbReference type="EMBL" id="MBZ5711667.1"/>
    </source>
</evidence>
<name>A0ABS7TTV3_9BACT</name>
<dbReference type="SMART" id="SM00849">
    <property type="entry name" value="Lactamase_B"/>
    <property type="match status" value="1"/>
</dbReference>
<protein>
    <submittedName>
        <fullName evidence="7">MBL fold metallo-hydrolase</fullName>
    </submittedName>
</protein>
<proteinExistence type="inferred from homology"/>
<dbReference type="CDD" id="cd07742">
    <property type="entry name" value="metallo-hydrolase-like_MBL-fold"/>
    <property type="match status" value="1"/>
</dbReference>
<organism evidence="7 8">
    <name type="scientific">Nannocystis pusilla</name>
    <dbReference type="NCBI Taxonomy" id="889268"/>
    <lineage>
        <taxon>Bacteria</taxon>
        <taxon>Pseudomonadati</taxon>
        <taxon>Myxococcota</taxon>
        <taxon>Polyangia</taxon>
        <taxon>Nannocystales</taxon>
        <taxon>Nannocystaceae</taxon>
        <taxon>Nannocystis</taxon>
    </lineage>
</organism>
<reference evidence="7" key="1">
    <citation type="submission" date="2021-08" db="EMBL/GenBank/DDBJ databases">
        <authorList>
            <person name="Stevens D.C."/>
        </authorList>
    </citation>
    <scope>NUCLEOTIDE SEQUENCE</scope>
    <source>
        <strain evidence="7">DSM 53165</strain>
    </source>
</reference>